<reference evidence="6" key="1">
    <citation type="submission" date="2015-03" db="EMBL/GenBank/DDBJ databases">
        <title>Wuchereria bancrofti Genome Sequencing Papua New Guinea Strain.</title>
        <authorList>
            <person name="Small S.T."/>
            <person name="Serre D."/>
            <person name="Zimmerman P.A."/>
        </authorList>
    </citation>
    <scope>NUCLEOTIDE SEQUENCE [LARGE SCALE GENOMIC DNA]</scope>
    <source>
        <strain evidence="6">pt0022</strain>
    </source>
</reference>
<evidence type="ECO:0000256" key="1">
    <source>
        <dbReference type="ARBA" id="ARBA00004127"/>
    </source>
</evidence>
<evidence type="ECO:0000256" key="2">
    <source>
        <dbReference type="ARBA" id="ARBA00022692"/>
    </source>
</evidence>
<dbReference type="AlphaFoldDB" id="A0AAF5PVM8"/>
<feature type="transmembrane region" description="Helical" evidence="5">
    <location>
        <begin position="31"/>
        <end position="52"/>
    </location>
</feature>
<evidence type="ECO:0000313" key="6">
    <source>
        <dbReference type="Proteomes" id="UP000093561"/>
    </source>
</evidence>
<dbReference type="GO" id="GO:0012505">
    <property type="term" value="C:endomembrane system"/>
    <property type="evidence" value="ECO:0007669"/>
    <property type="project" value="UniProtKB-SubCell"/>
</dbReference>
<organism evidence="6 7">
    <name type="scientific">Wuchereria bancrofti</name>
    <dbReference type="NCBI Taxonomy" id="6293"/>
    <lineage>
        <taxon>Eukaryota</taxon>
        <taxon>Metazoa</taxon>
        <taxon>Ecdysozoa</taxon>
        <taxon>Nematoda</taxon>
        <taxon>Chromadorea</taxon>
        <taxon>Rhabditida</taxon>
        <taxon>Spirurina</taxon>
        <taxon>Spiruromorpha</taxon>
        <taxon>Filarioidea</taxon>
        <taxon>Onchocercidae</taxon>
        <taxon>Wuchereria</taxon>
    </lineage>
</organism>
<sequence>MMKMSTTQRAAVAAAKAKEVKTCCNCWHIKFGIITLGLIELIAVALILSGMFTQIINKSRKFNCDEKLTLRLFRDCNALALDWTLAGDYFIALLLFTVAICVLLLFLGILMKSPFLLLPHLLIQGIFLISSLAYFVLYARSYFYIDLYKQRKTFDLTALLERMWLATLLLILAAFQLYIFFTVIKCCLYLKEYQNERLRRIRQFEECRKRVQNAKQNGLWRYTSWGGSFQQYVGQHDSINPKLKKRDKPPGHVQWNLQANIEMDESKSSFSCPIEASQQLKEARNDVENRLTNIIRTTSADDNESNYYHNDNDYMIKPSLNKEKVDKQFPKVVPVQSVKPIVTTISATMKAAITTPKAKESPGDISREISNITERQSGNMEKKFSAGSTTFYCNNVKKISVSSTIPSPFCPNNS</sequence>
<dbReference type="Proteomes" id="UP000093561">
    <property type="component" value="Unassembled WGS sequence"/>
</dbReference>
<name>A0AAF5PVM8_WUCBA</name>
<proteinExistence type="predicted"/>
<dbReference type="InterPro" id="IPR051115">
    <property type="entry name" value="LAPTM_transporter"/>
</dbReference>
<reference evidence="7" key="3">
    <citation type="submission" date="2024-02" db="UniProtKB">
        <authorList>
            <consortium name="WormBaseParasite"/>
        </authorList>
    </citation>
    <scope>IDENTIFICATION</scope>
    <source>
        <strain evidence="7">pt0022</strain>
    </source>
</reference>
<evidence type="ECO:0000256" key="4">
    <source>
        <dbReference type="ARBA" id="ARBA00023136"/>
    </source>
</evidence>
<dbReference type="PANTHER" id="PTHR12479:SF10">
    <property type="entry name" value="LYSOSOMAL-ASSOCIATED TRANSMEMBRANE PROTEIN"/>
    <property type="match status" value="1"/>
</dbReference>
<dbReference type="PANTHER" id="PTHR12479">
    <property type="entry name" value="LYSOSOMAL-ASSOCIATED TRANSMEMBRANE PROTEIN"/>
    <property type="match status" value="1"/>
</dbReference>
<protein>
    <submittedName>
        <fullName evidence="7">Uncharacterized protein</fullName>
    </submittedName>
</protein>
<evidence type="ECO:0000256" key="3">
    <source>
        <dbReference type="ARBA" id="ARBA00022989"/>
    </source>
</evidence>
<keyword evidence="3 5" id="KW-1133">Transmembrane helix</keyword>
<evidence type="ECO:0000256" key="5">
    <source>
        <dbReference type="SAM" id="Phobius"/>
    </source>
</evidence>
<comment type="subcellular location">
    <subcellularLocation>
        <location evidence="1">Endomembrane system</location>
        <topology evidence="1">Multi-pass membrane protein</topology>
    </subcellularLocation>
</comment>
<dbReference type="GO" id="GO:0005765">
    <property type="term" value="C:lysosomal membrane"/>
    <property type="evidence" value="ECO:0007669"/>
    <property type="project" value="TreeGrafter"/>
</dbReference>
<keyword evidence="4 5" id="KW-0472">Membrane</keyword>
<keyword evidence="2 5" id="KW-0812">Transmembrane</keyword>
<feature type="transmembrane region" description="Helical" evidence="5">
    <location>
        <begin position="121"/>
        <end position="143"/>
    </location>
</feature>
<feature type="transmembrane region" description="Helical" evidence="5">
    <location>
        <begin position="89"/>
        <end position="109"/>
    </location>
</feature>
<feature type="transmembrane region" description="Helical" evidence="5">
    <location>
        <begin position="163"/>
        <end position="190"/>
    </location>
</feature>
<reference evidence="6" key="2">
    <citation type="journal article" date="2016" name="Mol. Ecol.">
        <title>Population genomics of the filarial nematode parasite Wuchereria bancrofti from mosquitoes.</title>
        <authorList>
            <person name="Small S.T."/>
            <person name="Reimer L.J."/>
            <person name="Tisch D.J."/>
            <person name="King C.L."/>
            <person name="Christensen B.M."/>
            <person name="Siba P.M."/>
            <person name="Kazura J.W."/>
            <person name="Serre D."/>
            <person name="Zimmerman P.A."/>
        </authorList>
    </citation>
    <scope>NUCLEOTIDE SEQUENCE</scope>
    <source>
        <strain evidence="6">pt0022</strain>
    </source>
</reference>
<evidence type="ECO:0000313" key="7">
    <source>
        <dbReference type="WBParaSite" id="mrna-Wban_06058"/>
    </source>
</evidence>
<accession>A0AAF5PVM8</accession>
<dbReference type="WBParaSite" id="mrna-Wban_06058">
    <property type="protein sequence ID" value="mrna-Wban_06058"/>
    <property type="gene ID" value="Wban_06058"/>
</dbReference>